<keyword evidence="3" id="KW-1003">Cell membrane</keyword>
<keyword evidence="2 7" id="KW-0813">Transport</keyword>
<accession>A0AA44UPP9</accession>
<feature type="domain" description="ABC transmembrane type-1" evidence="8">
    <location>
        <begin position="109"/>
        <end position="310"/>
    </location>
</feature>
<dbReference type="InterPro" id="IPR035906">
    <property type="entry name" value="MetI-like_sf"/>
</dbReference>
<proteinExistence type="inferred from homology"/>
<dbReference type="PROSITE" id="PS50928">
    <property type="entry name" value="ABC_TM1"/>
    <property type="match status" value="1"/>
</dbReference>
<dbReference type="Proteomes" id="UP000232453">
    <property type="component" value="Unassembled WGS sequence"/>
</dbReference>
<dbReference type="InterPro" id="IPR000515">
    <property type="entry name" value="MetI-like"/>
</dbReference>
<evidence type="ECO:0000313" key="9">
    <source>
        <dbReference type="EMBL" id="PKB31141.1"/>
    </source>
</evidence>
<feature type="transmembrane region" description="Helical" evidence="7">
    <location>
        <begin position="147"/>
        <end position="169"/>
    </location>
</feature>
<evidence type="ECO:0000313" key="10">
    <source>
        <dbReference type="Proteomes" id="UP000232453"/>
    </source>
</evidence>
<feature type="transmembrane region" description="Helical" evidence="7">
    <location>
        <begin position="260"/>
        <end position="280"/>
    </location>
</feature>
<evidence type="ECO:0000256" key="5">
    <source>
        <dbReference type="ARBA" id="ARBA00022989"/>
    </source>
</evidence>
<keyword evidence="4 7" id="KW-0812">Transmembrane</keyword>
<dbReference type="Pfam" id="PF19300">
    <property type="entry name" value="BPD_transp_1_N"/>
    <property type="match status" value="1"/>
</dbReference>
<evidence type="ECO:0000256" key="4">
    <source>
        <dbReference type="ARBA" id="ARBA00022692"/>
    </source>
</evidence>
<dbReference type="PANTHER" id="PTHR43163:SF3">
    <property type="entry name" value="PEPTIDE ABC TRANSPORTER PERMEASE PROTEIN"/>
    <property type="match status" value="1"/>
</dbReference>
<feature type="transmembrane region" description="Helical" evidence="7">
    <location>
        <begin position="175"/>
        <end position="199"/>
    </location>
</feature>
<evidence type="ECO:0000256" key="1">
    <source>
        <dbReference type="ARBA" id="ARBA00004651"/>
    </source>
</evidence>
<dbReference type="Pfam" id="PF00528">
    <property type="entry name" value="BPD_transp_1"/>
    <property type="match status" value="1"/>
</dbReference>
<gene>
    <name evidence="9" type="ORF">ATL51_2822</name>
</gene>
<protein>
    <submittedName>
        <fullName evidence="9">Peptide/nickel transport system permease protein</fullName>
    </submittedName>
</protein>
<organism evidence="9 10">
    <name type="scientific">Pseudonocardia alni</name>
    <name type="common">Amycolata alni</name>
    <dbReference type="NCBI Taxonomy" id="33907"/>
    <lineage>
        <taxon>Bacteria</taxon>
        <taxon>Bacillati</taxon>
        <taxon>Actinomycetota</taxon>
        <taxon>Actinomycetes</taxon>
        <taxon>Pseudonocardiales</taxon>
        <taxon>Pseudonocardiaceae</taxon>
        <taxon>Pseudonocardia</taxon>
    </lineage>
</organism>
<dbReference type="RefSeq" id="WP_301549021.1">
    <property type="nucleotide sequence ID" value="NZ_JBICSI010000001.1"/>
</dbReference>
<feature type="transmembrane region" description="Helical" evidence="7">
    <location>
        <begin position="23"/>
        <end position="44"/>
    </location>
</feature>
<dbReference type="AlphaFoldDB" id="A0AA44UPP9"/>
<feature type="transmembrane region" description="Helical" evidence="7">
    <location>
        <begin position="292"/>
        <end position="314"/>
    </location>
</feature>
<keyword evidence="5 7" id="KW-1133">Transmembrane helix</keyword>
<dbReference type="InterPro" id="IPR045621">
    <property type="entry name" value="BPD_transp_1_N"/>
</dbReference>
<dbReference type="PANTHER" id="PTHR43163">
    <property type="entry name" value="DIPEPTIDE TRANSPORT SYSTEM PERMEASE PROTEIN DPPB-RELATED"/>
    <property type="match status" value="1"/>
</dbReference>
<reference evidence="9 10" key="1">
    <citation type="submission" date="2017-11" db="EMBL/GenBank/DDBJ databases">
        <title>Sequencing the genomes of 1000 actinobacteria strains.</title>
        <authorList>
            <person name="Klenk H.-P."/>
        </authorList>
    </citation>
    <scope>NUCLEOTIDE SEQUENCE [LARGE SCALE GENOMIC DNA]</scope>
    <source>
        <strain evidence="9 10">DSM 44104</strain>
    </source>
</reference>
<evidence type="ECO:0000256" key="2">
    <source>
        <dbReference type="ARBA" id="ARBA00022448"/>
    </source>
</evidence>
<name>A0AA44UPP9_PSEA5</name>
<dbReference type="CDD" id="cd06261">
    <property type="entry name" value="TM_PBP2"/>
    <property type="match status" value="1"/>
</dbReference>
<comment type="similarity">
    <text evidence="7">Belongs to the binding-protein-dependent transport system permease family.</text>
</comment>
<dbReference type="GO" id="GO:0005886">
    <property type="term" value="C:plasma membrane"/>
    <property type="evidence" value="ECO:0007669"/>
    <property type="project" value="UniProtKB-SubCell"/>
</dbReference>
<dbReference type="EMBL" id="PHUJ01000003">
    <property type="protein sequence ID" value="PKB31141.1"/>
    <property type="molecule type" value="Genomic_DNA"/>
</dbReference>
<evidence type="ECO:0000259" key="8">
    <source>
        <dbReference type="PROSITE" id="PS50928"/>
    </source>
</evidence>
<evidence type="ECO:0000256" key="3">
    <source>
        <dbReference type="ARBA" id="ARBA00022475"/>
    </source>
</evidence>
<comment type="subcellular location">
    <subcellularLocation>
        <location evidence="1 7">Cell membrane</location>
        <topology evidence="1 7">Multi-pass membrane protein</topology>
    </subcellularLocation>
</comment>
<evidence type="ECO:0000256" key="7">
    <source>
        <dbReference type="RuleBase" id="RU363032"/>
    </source>
</evidence>
<sequence>MSTTAPARPPAAPARGARAARRAGVAAVQLVAASLLVFTLTTLLPGDTAEIVLGPDATDDQVERLRTTLGTDRPPLERLGGWAGGLLRGDLGDSLVTGRPVVGELVDRLGATALLGGLALLVTVPLAVAVGVVAGRRPGGAGDRASTGVVAALQAAPEFALGLLLVGVFSLQLGWLPATAGGGSLLTPAVLVLPVAVLVSSQLGRLSRQIRLGVVQTDRSPHVAHLRRLGLPEGVVLTRHVLPGAVSPSLQQLARVVDGMLGGVVVVEALFALPGVGAGFVQAVQLRDLPMIQGYALLFAATTIGVNLVVDVVAARLTPTREEAP</sequence>
<feature type="transmembrane region" description="Helical" evidence="7">
    <location>
        <begin position="113"/>
        <end position="135"/>
    </location>
</feature>
<evidence type="ECO:0000256" key="6">
    <source>
        <dbReference type="ARBA" id="ARBA00023136"/>
    </source>
</evidence>
<dbReference type="Gene3D" id="1.10.3720.10">
    <property type="entry name" value="MetI-like"/>
    <property type="match status" value="1"/>
</dbReference>
<comment type="caution">
    <text evidence="9">The sequence shown here is derived from an EMBL/GenBank/DDBJ whole genome shotgun (WGS) entry which is preliminary data.</text>
</comment>
<dbReference type="SUPFAM" id="SSF161098">
    <property type="entry name" value="MetI-like"/>
    <property type="match status" value="1"/>
</dbReference>
<dbReference type="GO" id="GO:0055085">
    <property type="term" value="P:transmembrane transport"/>
    <property type="evidence" value="ECO:0007669"/>
    <property type="project" value="InterPro"/>
</dbReference>
<keyword evidence="6 7" id="KW-0472">Membrane</keyword>